<dbReference type="Pfam" id="PF13966">
    <property type="entry name" value="zf-RVT"/>
    <property type="match status" value="1"/>
</dbReference>
<dbReference type="Proteomes" id="UP001341281">
    <property type="component" value="Chromosome 08"/>
</dbReference>
<accession>A0AAQ3X9I3</accession>
<evidence type="ECO:0000259" key="1">
    <source>
        <dbReference type="Pfam" id="PF13966"/>
    </source>
</evidence>
<feature type="non-terminal residue" evidence="2">
    <location>
        <position position="136"/>
    </location>
</feature>
<reference evidence="2 3" key="1">
    <citation type="submission" date="2024-02" db="EMBL/GenBank/DDBJ databases">
        <title>High-quality chromosome-scale genome assembly of Pensacola bahiagrass (Paspalum notatum Flugge var. saurae).</title>
        <authorList>
            <person name="Vega J.M."/>
            <person name="Podio M."/>
            <person name="Orjuela J."/>
            <person name="Siena L.A."/>
            <person name="Pessino S.C."/>
            <person name="Combes M.C."/>
            <person name="Mariac C."/>
            <person name="Albertini E."/>
            <person name="Pupilli F."/>
            <person name="Ortiz J.P.A."/>
            <person name="Leblanc O."/>
        </authorList>
    </citation>
    <scope>NUCLEOTIDE SEQUENCE [LARGE SCALE GENOMIC DNA]</scope>
    <source>
        <strain evidence="2">R1</strain>
        <tissue evidence="2">Leaf</tissue>
    </source>
</reference>
<dbReference type="InterPro" id="IPR026960">
    <property type="entry name" value="RVT-Znf"/>
</dbReference>
<dbReference type="AlphaFoldDB" id="A0AAQ3X9I3"/>
<dbReference type="EMBL" id="CP144752">
    <property type="protein sequence ID" value="WVZ91461.1"/>
    <property type="molecule type" value="Genomic_DNA"/>
</dbReference>
<name>A0AAQ3X9I3_PASNO</name>
<gene>
    <name evidence="2" type="ORF">U9M48_037629</name>
</gene>
<feature type="domain" description="Reverse transcriptase zinc-binding" evidence="1">
    <location>
        <begin position="48"/>
        <end position="115"/>
    </location>
</feature>
<organism evidence="2 3">
    <name type="scientific">Paspalum notatum var. saurae</name>
    <dbReference type="NCBI Taxonomy" id="547442"/>
    <lineage>
        <taxon>Eukaryota</taxon>
        <taxon>Viridiplantae</taxon>
        <taxon>Streptophyta</taxon>
        <taxon>Embryophyta</taxon>
        <taxon>Tracheophyta</taxon>
        <taxon>Spermatophyta</taxon>
        <taxon>Magnoliopsida</taxon>
        <taxon>Liliopsida</taxon>
        <taxon>Poales</taxon>
        <taxon>Poaceae</taxon>
        <taxon>PACMAD clade</taxon>
        <taxon>Panicoideae</taxon>
        <taxon>Andropogonodae</taxon>
        <taxon>Paspaleae</taxon>
        <taxon>Paspalinae</taxon>
        <taxon>Paspalum</taxon>
    </lineage>
</organism>
<keyword evidence="3" id="KW-1185">Reference proteome</keyword>
<proteinExistence type="predicted"/>
<evidence type="ECO:0000313" key="2">
    <source>
        <dbReference type="EMBL" id="WVZ91461.1"/>
    </source>
</evidence>
<protein>
    <recommendedName>
        <fullName evidence="1">Reverse transcriptase zinc-binding domain-containing protein</fullName>
    </recommendedName>
</protein>
<sequence>MPINITFRRSLVGDKLIVWHNLLAKIANVQLSNRRDAFTRGLHRHGHFSVRSMYHFLMDQGTPFRSNFIWKLKISLKIKIFLWYLHRRVILTKDNLAKRNWHGSQKVFQSSDEHIGCDFGHCCSLKIKGRPSTWQE</sequence>
<evidence type="ECO:0000313" key="3">
    <source>
        <dbReference type="Proteomes" id="UP001341281"/>
    </source>
</evidence>